<dbReference type="Gene3D" id="3.30.420.10">
    <property type="entry name" value="Ribonuclease H-like superfamily/Ribonuclease H"/>
    <property type="match status" value="1"/>
</dbReference>
<dbReference type="RefSeq" id="WP_196102796.1">
    <property type="nucleotide sequence ID" value="NZ_CP064942.1"/>
</dbReference>
<dbReference type="SUPFAM" id="SSF47819">
    <property type="entry name" value="HRDC-like"/>
    <property type="match status" value="2"/>
</dbReference>
<comment type="cofactor">
    <cofactor evidence="6">
        <name>a divalent metal cation</name>
        <dbReference type="ChEBI" id="CHEBI:60240"/>
    </cofactor>
</comment>
<dbReference type="CDD" id="cd06142">
    <property type="entry name" value="RNaseD_exo"/>
    <property type="match status" value="1"/>
</dbReference>
<keyword evidence="2 6" id="KW-0819">tRNA processing</keyword>
<accession>A0A7S9QCP6</accession>
<dbReference type="PROSITE" id="PS50967">
    <property type="entry name" value="HRDC"/>
    <property type="match status" value="1"/>
</dbReference>
<dbReference type="GO" id="GO:0008408">
    <property type="term" value="F:3'-5' exonuclease activity"/>
    <property type="evidence" value="ECO:0007669"/>
    <property type="project" value="InterPro"/>
</dbReference>
<evidence type="ECO:0000256" key="4">
    <source>
        <dbReference type="ARBA" id="ARBA00022801"/>
    </source>
</evidence>
<organism evidence="8 9">
    <name type="scientific">Pontivivens ytuae</name>
    <dbReference type="NCBI Taxonomy" id="2789856"/>
    <lineage>
        <taxon>Bacteria</taxon>
        <taxon>Pseudomonadati</taxon>
        <taxon>Pseudomonadota</taxon>
        <taxon>Alphaproteobacteria</taxon>
        <taxon>Rhodobacterales</taxon>
        <taxon>Paracoccaceae</taxon>
        <taxon>Pontivivens</taxon>
    </lineage>
</organism>
<keyword evidence="1 6" id="KW-0963">Cytoplasm</keyword>
<keyword evidence="9" id="KW-1185">Reference proteome</keyword>
<dbReference type="SUPFAM" id="SSF53098">
    <property type="entry name" value="Ribonuclease H-like"/>
    <property type="match status" value="1"/>
</dbReference>
<dbReference type="PANTHER" id="PTHR47649:SF1">
    <property type="entry name" value="RIBONUCLEASE D"/>
    <property type="match status" value="1"/>
</dbReference>
<dbReference type="Proteomes" id="UP000594800">
    <property type="component" value="Chromosome"/>
</dbReference>
<comment type="similarity">
    <text evidence="6">Belongs to the RNase D family.</text>
</comment>
<gene>
    <name evidence="6 8" type="primary">rnd</name>
    <name evidence="8" type="ORF">I0K15_17675</name>
</gene>
<sequence length="388" mass="43383">MREITTTADLAAFCEEARAHPFVTLDTEFLRERTYYAQLCLIQMAYPGDGDESAALIDVLTGEIDLAPLYDLMRDTSVVKVFHAARQDLEIFWQKAEVLPDPLFDTQVAAMVCGYGEQVGYETLVRSICKAGLDKSSRFTDWSQRPLSKKQKAYALADVTWLRQIYQNLSRKLEETGRARWVQEELGVLLSPDTYRTEPEEAWRRLKTRSSSPRFLAIAKALAAWREREAQSRDVPRNRLLKDDALLEVASNGPLTVEDLGKSRLLLREARKGRTAEAIVEAVKSAVTAPEETWPKAPPREQGGQASPALMDLLKVLLRARSEKSGVAQKLIATTSELEAFVLGRPEGERLRNGWRHELFGQQAEALIDGRIALGAGGKSVKVVELDG</sequence>
<evidence type="ECO:0000259" key="7">
    <source>
        <dbReference type="PROSITE" id="PS50967"/>
    </source>
</evidence>
<dbReference type="Gene3D" id="1.10.150.80">
    <property type="entry name" value="HRDC domain"/>
    <property type="match status" value="1"/>
</dbReference>
<dbReference type="InterPro" id="IPR012337">
    <property type="entry name" value="RNaseH-like_sf"/>
</dbReference>
<dbReference type="PANTHER" id="PTHR47649">
    <property type="entry name" value="RIBONUCLEASE D"/>
    <property type="match status" value="1"/>
</dbReference>
<dbReference type="EC" id="3.1.13.5" evidence="6"/>
<dbReference type="AlphaFoldDB" id="A0A7S9QCP6"/>
<evidence type="ECO:0000256" key="5">
    <source>
        <dbReference type="ARBA" id="ARBA00022839"/>
    </source>
</evidence>
<dbReference type="NCBIfam" id="TIGR01388">
    <property type="entry name" value="rnd"/>
    <property type="match status" value="1"/>
</dbReference>
<dbReference type="HAMAP" id="MF_01899">
    <property type="entry name" value="RNase_D"/>
    <property type="match status" value="1"/>
</dbReference>
<dbReference type="EMBL" id="CP064942">
    <property type="protein sequence ID" value="QPH53587.1"/>
    <property type="molecule type" value="Genomic_DNA"/>
</dbReference>
<dbReference type="InterPro" id="IPR006292">
    <property type="entry name" value="RNase_D"/>
</dbReference>
<dbReference type="InterPro" id="IPR010997">
    <property type="entry name" value="HRDC-like_sf"/>
</dbReference>
<dbReference type="Pfam" id="PF01612">
    <property type="entry name" value="DNA_pol_A_exo1"/>
    <property type="match status" value="1"/>
</dbReference>
<dbReference type="Pfam" id="PF00570">
    <property type="entry name" value="HRDC"/>
    <property type="match status" value="1"/>
</dbReference>
<keyword evidence="4 6" id="KW-0378">Hydrolase</keyword>
<dbReference type="InterPro" id="IPR002121">
    <property type="entry name" value="HRDC_dom"/>
</dbReference>
<protein>
    <recommendedName>
        <fullName evidence="6">Ribonuclease D</fullName>
        <shortName evidence="6">RNase D</shortName>
        <ecNumber evidence="6">3.1.13.5</ecNumber>
    </recommendedName>
</protein>
<dbReference type="InterPro" id="IPR036397">
    <property type="entry name" value="RNaseH_sf"/>
</dbReference>
<dbReference type="GO" id="GO:0033890">
    <property type="term" value="F:ribonuclease D activity"/>
    <property type="evidence" value="ECO:0007669"/>
    <property type="project" value="UniProtKB-UniRule"/>
</dbReference>
<dbReference type="GO" id="GO:0000166">
    <property type="term" value="F:nucleotide binding"/>
    <property type="evidence" value="ECO:0007669"/>
    <property type="project" value="InterPro"/>
</dbReference>
<evidence type="ECO:0000256" key="3">
    <source>
        <dbReference type="ARBA" id="ARBA00022722"/>
    </source>
</evidence>
<keyword evidence="5 6" id="KW-0269">Exonuclease</keyword>
<evidence type="ECO:0000256" key="1">
    <source>
        <dbReference type="ARBA" id="ARBA00022490"/>
    </source>
</evidence>
<keyword evidence="3 6" id="KW-0540">Nuclease</keyword>
<comment type="catalytic activity">
    <reaction evidence="6">
        <text>Exonucleolytic cleavage that removes extra residues from the 3'-terminus of tRNA to produce 5'-mononucleotides.</text>
        <dbReference type="EC" id="3.1.13.5"/>
    </reaction>
</comment>
<dbReference type="SMART" id="SM00474">
    <property type="entry name" value="35EXOc"/>
    <property type="match status" value="1"/>
</dbReference>
<evidence type="ECO:0000256" key="6">
    <source>
        <dbReference type="HAMAP-Rule" id="MF_01899"/>
    </source>
</evidence>
<dbReference type="GO" id="GO:0003676">
    <property type="term" value="F:nucleic acid binding"/>
    <property type="evidence" value="ECO:0007669"/>
    <property type="project" value="InterPro"/>
</dbReference>
<proteinExistence type="inferred from homology"/>
<dbReference type="KEGG" id="poz:I0K15_17675"/>
<comment type="function">
    <text evidence="6">Exonuclease involved in the 3' processing of various precursor tRNAs. Initiates hydrolysis at the 3'-terminus of an RNA molecule and releases 5'-mononucleotides.</text>
</comment>
<evidence type="ECO:0000313" key="9">
    <source>
        <dbReference type="Proteomes" id="UP000594800"/>
    </source>
</evidence>
<dbReference type="SMART" id="SM00341">
    <property type="entry name" value="HRDC"/>
    <property type="match status" value="1"/>
</dbReference>
<feature type="domain" description="HRDC" evidence="7">
    <location>
        <begin position="212"/>
        <end position="293"/>
    </location>
</feature>
<dbReference type="InterPro" id="IPR044876">
    <property type="entry name" value="HRDC_dom_sf"/>
</dbReference>
<name>A0A7S9QCP6_9RHOB</name>
<dbReference type="InterPro" id="IPR051086">
    <property type="entry name" value="RNase_D-like"/>
</dbReference>
<evidence type="ECO:0000256" key="2">
    <source>
        <dbReference type="ARBA" id="ARBA00022694"/>
    </source>
</evidence>
<comment type="subcellular location">
    <subcellularLocation>
        <location evidence="6">Cytoplasm</location>
    </subcellularLocation>
</comment>
<dbReference type="InterPro" id="IPR002562">
    <property type="entry name" value="3'-5'_exonuclease_dom"/>
</dbReference>
<evidence type="ECO:0000313" key="8">
    <source>
        <dbReference type="EMBL" id="QPH53587.1"/>
    </source>
</evidence>
<dbReference type="GO" id="GO:0005737">
    <property type="term" value="C:cytoplasm"/>
    <property type="evidence" value="ECO:0007669"/>
    <property type="project" value="UniProtKB-SubCell"/>
</dbReference>
<reference evidence="8 9" key="1">
    <citation type="submission" date="2020-11" db="EMBL/GenBank/DDBJ databases">
        <title>Description of Pontivivens ytuae sp. nov. isolated from deep sea sediment of Mariana Trench.</title>
        <authorList>
            <person name="Wang Z."/>
            <person name="Sun Q.-L."/>
            <person name="Xu X.-D."/>
            <person name="Tang Y.-Z."/>
            <person name="Zhang J."/>
        </authorList>
    </citation>
    <scope>NUCLEOTIDE SEQUENCE [LARGE SCALE GENOMIC DNA]</scope>
    <source>
        <strain evidence="8 9">MT2928</strain>
    </source>
</reference>
<dbReference type="GO" id="GO:0042780">
    <property type="term" value="P:tRNA 3'-end processing"/>
    <property type="evidence" value="ECO:0007669"/>
    <property type="project" value="UniProtKB-UniRule"/>
</dbReference>